<sequence>MAKVTFYEKPGCGGNARQKALLMSSGHDVEVRNLLTQPWDAASLRPFFGDKPVADWFNASSPRVKSGEVKPAELSAEAALSLMLEDPLLIRRPLIQVGERREAGFDQAAVDAWIGLRPTDVVVTDRCLKEGDAAHAAACRAAAEP</sequence>
<dbReference type="CDD" id="cd03033">
    <property type="entry name" value="ArsC_15kD"/>
    <property type="match status" value="1"/>
</dbReference>
<organism evidence="3 4">
    <name type="scientific">Rhodopseudomonas rhenobacensis</name>
    <dbReference type="NCBI Taxonomy" id="87461"/>
    <lineage>
        <taxon>Bacteria</taxon>
        <taxon>Pseudomonadati</taxon>
        <taxon>Pseudomonadota</taxon>
        <taxon>Alphaproteobacteria</taxon>
        <taxon>Hyphomicrobiales</taxon>
        <taxon>Nitrobacteraceae</taxon>
        <taxon>Rhodopseudomonas</taxon>
    </lineage>
</organism>
<evidence type="ECO:0000256" key="2">
    <source>
        <dbReference type="PROSITE-ProRule" id="PRU01282"/>
    </source>
</evidence>
<dbReference type="PANTHER" id="PTHR30041">
    <property type="entry name" value="ARSENATE REDUCTASE"/>
    <property type="match status" value="1"/>
</dbReference>
<reference evidence="3 4" key="1">
    <citation type="submission" date="2020-08" db="EMBL/GenBank/DDBJ databases">
        <title>Genomic Encyclopedia of Type Strains, Phase IV (KMG-IV): sequencing the most valuable type-strain genomes for metagenomic binning, comparative biology and taxonomic classification.</title>
        <authorList>
            <person name="Goeker M."/>
        </authorList>
    </citation>
    <scope>NUCLEOTIDE SEQUENCE [LARGE SCALE GENOMIC DNA]</scope>
    <source>
        <strain evidence="3 4">DSM 12706</strain>
    </source>
</reference>
<dbReference type="InterPro" id="IPR006660">
    <property type="entry name" value="Arsenate_reductase-like"/>
</dbReference>
<keyword evidence="4" id="KW-1185">Reference proteome</keyword>
<dbReference type="Gene3D" id="3.40.30.10">
    <property type="entry name" value="Glutaredoxin"/>
    <property type="match status" value="1"/>
</dbReference>
<evidence type="ECO:0000256" key="1">
    <source>
        <dbReference type="ARBA" id="ARBA00007198"/>
    </source>
</evidence>
<comment type="caution">
    <text evidence="3">The sequence shown here is derived from an EMBL/GenBank/DDBJ whole genome shotgun (WGS) entry which is preliminary data.</text>
</comment>
<accession>A0A7W8DYB0</accession>
<dbReference type="EMBL" id="JACHIH010000006">
    <property type="protein sequence ID" value="MBB5046743.1"/>
    <property type="molecule type" value="Genomic_DNA"/>
</dbReference>
<name>A0A7W8DYB0_9BRAD</name>
<evidence type="ECO:0000313" key="4">
    <source>
        <dbReference type="Proteomes" id="UP000542353"/>
    </source>
</evidence>
<dbReference type="PROSITE" id="PS51353">
    <property type="entry name" value="ARSC"/>
    <property type="match status" value="1"/>
</dbReference>
<dbReference type="PANTHER" id="PTHR30041:SF8">
    <property type="entry name" value="PROTEIN YFFB"/>
    <property type="match status" value="1"/>
</dbReference>
<gene>
    <name evidence="3" type="ORF">HNR60_001491</name>
</gene>
<dbReference type="InterPro" id="IPR036249">
    <property type="entry name" value="Thioredoxin-like_sf"/>
</dbReference>
<dbReference type="SUPFAM" id="SSF52833">
    <property type="entry name" value="Thioredoxin-like"/>
    <property type="match status" value="1"/>
</dbReference>
<evidence type="ECO:0000313" key="3">
    <source>
        <dbReference type="EMBL" id="MBB5046743.1"/>
    </source>
</evidence>
<dbReference type="InterPro" id="IPR006503">
    <property type="entry name" value="Nase-assoc"/>
</dbReference>
<dbReference type="RefSeq" id="WP_184255933.1">
    <property type="nucleotide sequence ID" value="NZ_JACHIH010000006.1"/>
</dbReference>
<protein>
    <submittedName>
        <fullName evidence="3">Nitrogenase-associated protein</fullName>
    </submittedName>
</protein>
<comment type="similarity">
    <text evidence="1 2">Belongs to the ArsC family.</text>
</comment>
<dbReference type="NCBIfam" id="TIGR01616">
    <property type="entry name" value="nitro_assoc"/>
    <property type="match status" value="1"/>
</dbReference>
<proteinExistence type="inferred from homology"/>
<dbReference type="AlphaFoldDB" id="A0A7W8DYB0"/>
<dbReference type="Proteomes" id="UP000542353">
    <property type="component" value="Unassembled WGS sequence"/>
</dbReference>
<dbReference type="Pfam" id="PF03960">
    <property type="entry name" value="ArsC"/>
    <property type="match status" value="1"/>
</dbReference>